<proteinExistence type="predicted"/>
<feature type="region of interest" description="Disordered" evidence="1">
    <location>
        <begin position="42"/>
        <end position="76"/>
    </location>
</feature>
<dbReference type="Pfam" id="PF07727">
    <property type="entry name" value="RVT_2"/>
    <property type="match status" value="1"/>
</dbReference>
<comment type="caution">
    <text evidence="3">The sequence shown here is derived from an EMBL/GenBank/DDBJ whole genome shotgun (WGS) entry which is preliminary data.</text>
</comment>
<evidence type="ECO:0000313" key="3">
    <source>
        <dbReference type="EMBL" id="GEX97510.1"/>
    </source>
</evidence>
<dbReference type="AlphaFoldDB" id="A0A699HE66"/>
<dbReference type="CDD" id="cd09272">
    <property type="entry name" value="RNase_HI_RT_Ty1"/>
    <property type="match status" value="1"/>
</dbReference>
<protein>
    <recommendedName>
        <fullName evidence="2">Reverse transcriptase Ty1/copia-type domain-containing protein</fullName>
    </recommendedName>
</protein>
<feature type="compositionally biased region" description="Basic and acidic residues" evidence="1">
    <location>
        <begin position="42"/>
        <end position="55"/>
    </location>
</feature>
<gene>
    <name evidence="3" type="ORF">Tci_369485</name>
</gene>
<sequence>MRPFECLVILNTLDHLGKFEEKANEGFLVGYSVNSKAFRSSDDKDTIKVPGKGDDGVCQGSGINDQERTDSSTQDVNTVGPSINTATANINTGSLNINTASRIPTYPSMPSSEETGIFDNTYDDKEVGAEADTNNLELSTVVRLISTTRVHKDHPKEQIIRDLNLSTQTRRMINFSEENVMFPDKVYKVEKALYGLHQALRAWYETLSTYLLENIFRRGTIDETLFIKKDKGDIIQDKYVVDFLKKFDFATVKTASTSMEPNKALIKDAEVEDTSHLHVVKRIFRYLKGQPKLGLWYPRDSPFDLEAFSKSDYAEASLDRKFTTGGCQFLGKRLILWQCEKHTIVANSTTKAEYVVAANCCGQVLWIQNQMLDYGFNFMNTKIYIDNESTICIVKNPVFHSKTKNIEIRHYFIRDSYEKKLIQGIGSGSGPRCQDTILGGVEAQTRFEAASKQSNDPPLSRVNTLRSGEDSMKLKELMELCIKLSDIHKRLLLPHNRTYTAPTLTQKLFRNMRRASKGYTGVDIPLFPTMLVQGSILQGEGSTVPVESHHTLSAAKVLLDATKVQTYIRRRRAVSTASGEISTAEESVSTAGISMPVSTAGRVQDPLPIVVKDKGKAKVDESKPKQIKTKLQQRQERLGLEAAMRLQEQFDEEERQRIARVHKEASSFNIEEWENIQARTKANEGIAIRLQAEVRKELTIKEKSKLFVELMHKRKSHSAAVKETFL</sequence>
<evidence type="ECO:0000256" key="1">
    <source>
        <dbReference type="SAM" id="MobiDB-lite"/>
    </source>
</evidence>
<organism evidence="3">
    <name type="scientific">Tanacetum cinerariifolium</name>
    <name type="common">Dalmatian daisy</name>
    <name type="synonym">Chrysanthemum cinerariifolium</name>
    <dbReference type="NCBI Taxonomy" id="118510"/>
    <lineage>
        <taxon>Eukaryota</taxon>
        <taxon>Viridiplantae</taxon>
        <taxon>Streptophyta</taxon>
        <taxon>Embryophyta</taxon>
        <taxon>Tracheophyta</taxon>
        <taxon>Spermatophyta</taxon>
        <taxon>Magnoliopsida</taxon>
        <taxon>eudicotyledons</taxon>
        <taxon>Gunneridae</taxon>
        <taxon>Pentapetalae</taxon>
        <taxon>asterids</taxon>
        <taxon>campanulids</taxon>
        <taxon>Asterales</taxon>
        <taxon>Asteraceae</taxon>
        <taxon>Asteroideae</taxon>
        <taxon>Anthemideae</taxon>
        <taxon>Anthemidinae</taxon>
        <taxon>Tanacetum</taxon>
    </lineage>
</organism>
<reference evidence="3" key="1">
    <citation type="journal article" date="2019" name="Sci. Rep.">
        <title>Draft genome of Tanacetum cinerariifolium, the natural source of mosquito coil.</title>
        <authorList>
            <person name="Yamashiro T."/>
            <person name="Shiraishi A."/>
            <person name="Satake H."/>
            <person name="Nakayama K."/>
        </authorList>
    </citation>
    <scope>NUCLEOTIDE SEQUENCE</scope>
</reference>
<feature type="domain" description="Reverse transcriptase Ty1/copia-type" evidence="2">
    <location>
        <begin position="183"/>
        <end position="244"/>
    </location>
</feature>
<dbReference type="EMBL" id="BKCJ010142835">
    <property type="protein sequence ID" value="GEX97510.1"/>
    <property type="molecule type" value="Genomic_DNA"/>
</dbReference>
<name>A0A699HE66_TANCI</name>
<dbReference type="PANTHER" id="PTHR11439:SF495">
    <property type="entry name" value="REVERSE TRANSCRIPTASE, RNA-DEPENDENT DNA POLYMERASE-RELATED"/>
    <property type="match status" value="1"/>
</dbReference>
<dbReference type="InterPro" id="IPR013103">
    <property type="entry name" value="RVT_2"/>
</dbReference>
<evidence type="ECO:0000259" key="2">
    <source>
        <dbReference type="Pfam" id="PF07727"/>
    </source>
</evidence>
<dbReference type="PANTHER" id="PTHR11439">
    <property type="entry name" value="GAG-POL-RELATED RETROTRANSPOSON"/>
    <property type="match status" value="1"/>
</dbReference>
<accession>A0A699HE66</accession>